<keyword evidence="2" id="KW-1185">Reference proteome</keyword>
<gene>
    <name evidence="1" type="ORF">SAMN06265222_108110</name>
</gene>
<dbReference type="Proteomes" id="UP001158067">
    <property type="component" value="Unassembled WGS sequence"/>
</dbReference>
<evidence type="ECO:0000313" key="1">
    <source>
        <dbReference type="EMBL" id="SMP63578.1"/>
    </source>
</evidence>
<reference evidence="1 2" key="1">
    <citation type="submission" date="2017-05" db="EMBL/GenBank/DDBJ databases">
        <authorList>
            <person name="Varghese N."/>
            <person name="Submissions S."/>
        </authorList>
    </citation>
    <scope>NUCLEOTIDE SEQUENCE [LARGE SCALE GENOMIC DNA]</scope>
    <source>
        <strain evidence="1 2">DSM 25457</strain>
    </source>
</reference>
<organism evidence="1 2">
    <name type="scientific">Neorhodopirellula lusitana</name>
    <dbReference type="NCBI Taxonomy" id="445327"/>
    <lineage>
        <taxon>Bacteria</taxon>
        <taxon>Pseudomonadati</taxon>
        <taxon>Planctomycetota</taxon>
        <taxon>Planctomycetia</taxon>
        <taxon>Pirellulales</taxon>
        <taxon>Pirellulaceae</taxon>
        <taxon>Neorhodopirellula</taxon>
    </lineage>
</organism>
<accession>A0ABY1QCF0</accession>
<evidence type="ECO:0000313" key="2">
    <source>
        <dbReference type="Proteomes" id="UP001158067"/>
    </source>
</evidence>
<comment type="caution">
    <text evidence="1">The sequence shown here is derived from an EMBL/GenBank/DDBJ whole genome shotgun (WGS) entry which is preliminary data.</text>
</comment>
<evidence type="ECO:0008006" key="3">
    <source>
        <dbReference type="Google" id="ProtNLM"/>
    </source>
</evidence>
<proteinExistence type="predicted"/>
<sequence>MRVLAIQSLPLLATLDVPTASTSIVPTTSQDTNACGCKPPFPDVGQVSRRMTHCSLSIQFQRHPKSVLRGAFGGDFEVSRSTALAKITKTASNRCLPELENEALRLPDM</sequence>
<dbReference type="EMBL" id="FXUG01000008">
    <property type="protein sequence ID" value="SMP63578.1"/>
    <property type="molecule type" value="Genomic_DNA"/>
</dbReference>
<protein>
    <recommendedName>
        <fullName evidence="3">Secreted protein</fullName>
    </recommendedName>
</protein>
<name>A0ABY1QCF0_9BACT</name>